<dbReference type="InterPro" id="IPR014710">
    <property type="entry name" value="RmlC-like_jellyroll"/>
</dbReference>
<dbReference type="GO" id="GO:0010309">
    <property type="term" value="F:acireductone dioxygenase [iron(II)-requiring] activity"/>
    <property type="evidence" value="ECO:0007669"/>
    <property type="project" value="UniProtKB-EC"/>
</dbReference>
<dbReference type="AlphaFoldDB" id="U4UGK4"/>
<comment type="catalytic activity">
    <reaction evidence="1">
        <text>1,2-dihydroxy-5-(methylsulfanyl)pent-1-en-3-one + O2 = 4-methylsulfanyl-2-oxobutanoate + formate + 2 H(+)</text>
        <dbReference type="Rhea" id="RHEA:24504"/>
        <dbReference type="ChEBI" id="CHEBI:15378"/>
        <dbReference type="ChEBI" id="CHEBI:15379"/>
        <dbReference type="ChEBI" id="CHEBI:15740"/>
        <dbReference type="ChEBI" id="CHEBI:16723"/>
        <dbReference type="ChEBI" id="CHEBI:49252"/>
        <dbReference type="EC" id="1.13.11.54"/>
    </reaction>
</comment>
<comment type="cofactor">
    <cofactor evidence="2">
        <name>Fe(2+)</name>
        <dbReference type="ChEBI" id="CHEBI:29033"/>
    </cofactor>
</comment>
<dbReference type="EC" id="1.13.11.54" evidence="10"/>
<protein>
    <recommendedName>
        <fullName evidence="10">acireductone dioxygenase (Fe(2+)-requiring)</fullName>
        <ecNumber evidence="10">1.13.11.54</ecNumber>
    </recommendedName>
</protein>
<reference evidence="11 12" key="1">
    <citation type="journal article" date="2013" name="Genome Biol.">
        <title>Draft genome of the mountain pine beetle, Dendroctonus ponderosae Hopkins, a major forest pest.</title>
        <authorList>
            <person name="Keeling C.I."/>
            <person name="Yuen M.M."/>
            <person name="Liao N.Y."/>
            <person name="Docking T.R."/>
            <person name="Chan S.K."/>
            <person name="Taylor G.A."/>
            <person name="Palmquist D.L."/>
            <person name="Jackman S.D."/>
            <person name="Nguyen A."/>
            <person name="Li M."/>
            <person name="Henderson H."/>
            <person name="Janes J.K."/>
            <person name="Zhao Y."/>
            <person name="Pandoh P."/>
            <person name="Moore R."/>
            <person name="Sperling F.A."/>
            <person name="Huber D.P."/>
            <person name="Birol I."/>
            <person name="Jones S.J."/>
            <person name="Bohlmann J."/>
        </authorList>
    </citation>
    <scope>NUCLEOTIDE SEQUENCE</scope>
</reference>
<evidence type="ECO:0000256" key="8">
    <source>
        <dbReference type="ARBA" id="ARBA00023004"/>
    </source>
</evidence>
<sequence length="89" mass="9761">MERVRVTPGDLLIVPAGIYHRFTSDTKNFIVAKRFFVGEPVWTPHNRPADDMDAGKKYVDKLTEAIMTTAAVVCPDTVVGIIPASTTLS</sequence>
<keyword evidence="4" id="KW-0028">Amino-acid biosynthesis</keyword>
<dbReference type="SUPFAM" id="SSF51182">
    <property type="entry name" value="RmlC-like cupins"/>
    <property type="match status" value="1"/>
</dbReference>
<dbReference type="EMBL" id="KB632345">
    <property type="protein sequence ID" value="ERL93109.1"/>
    <property type="molecule type" value="Genomic_DNA"/>
</dbReference>
<dbReference type="InterPro" id="IPR004313">
    <property type="entry name" value="ARD"/>
</dbReference>
<proteinExistence type="predicted"/>
<evidence type="ECO:0000256" key="7">
    <source>
        <dbReference type="ARBA" id="ARBA00023002"/>
    </source>
</evidence>
<dbReference type="InterPro" id="IPR011051">
    <property type="entry name" value="RmlC_Cupin_sf"/>
</dbReference>
<evidence type="ECO:0000256" key="6">
    <source>
        <dbReference type="ARBA" id="ARBA00022964"/>
    </source>
</evidence>
<name>U4UGK4_DENPD</name>
<keyword evidence="3" id="KW-0533">Nickel</keyword>
<evidence type="ECO:0000256" key="9">
    <source>
        <dbReference type="ARBA" id="ARBA00023167"/>
    </source>
</evidence>
<evidence type="ECO:0000256" key="5">
    <source>
        <dbReference type="ARBA" id="ARBA00022723"/>
    </source>
</evidence>
<keyword evidence="5" id="KW-0479">Metal-binding</keyword>
<evidence type="ECO:0000256" key="1">
    <source>
        <dbReference type="ARBA" id="ARBA00000428"/>
    </source>
</evidence>
<keyword evidence="7" id="KW-0560">Oxidoreductase</keyword>
<dbReference type="Proteomes" id="UP000030742">
    <property type="component" value="Unassembled WGS sequence"/>
</dbReference>
<gene>
    <name evidence="11" type="ORF">D910_10411</name>
</gene>
<evidence type="ECO:0000256" key="3">
    <source>
        <dbReference type="ARBA" id="ARBA00022596"/>
    </source>
</evidence>
<dbReference type="GO" id="GO:0009086">
    <property type="term" value="P:methionine biosynthetic process"/>
    <property type="evidence" value="ECO:0007669"/>
    <property type="project" value="UniProtKB-KW"/>
</dbReference>
<dbReference type="Pfam" id="PF03079">
    <property type="entry name" value="ARD"/>
    <property type="match status" value="1"/>
</dbReference>
<dbReference type="Gene3D" id="2.60.120.10">
    <property type="entry name" value="Jelly Rolls"/>
    <property type="match status" value="1"/>
</dbReference>
<dbReference type="PANTHER" id="PTHR23418:SF0">
    <property type="entry name" value="ACIREDUCTONE DIOXYGENASE"/>
    <property type="match status" value="1"/>
</dbReference>
<evidence type="ECO:0000256" key="2">
    <source>
        <dbReference type="ARBA" id="ARBA00001954"/>
    </source>
</evidence>
<dbReference type="GO" id="GO:0046872">
    <property type="term" value="F:metal ion binding"/>
    <property type="evidence" value="ECO:0007669"/>
    <property type="project" value="UniProtKB-KW"/>
</dbReference>
<dbReference type="STRING" id="77166.U4UGK4"/>
<evidence type="ECO:0000256" key="4">
    <source>
        <dbReference type="ARBA" id="ARBA00022605"/>
    </source>
</evidence>
<accession>U4UGK4</accession>
<evidence type="ECO:0000313" key="12">
    <source>
        <dbReference type="Proteomes" id="UP000030742"/>
    </source>
</evidence>
<dbReference type="PANTHER" id="PTHR23418">
    <property type="entry name" value="ACIREDUCTONE DIOXYGENASE"/>
    <property type="match status" value="1"/>
</dbReference>
<organism evidence="11 12">
    <name type="scientific">Dendroctonus ponderosae</name>
    <name type="common">Mountain pine beetle</name>
    <dbReference type="NCBI Taxonomy" id="77166"/>
    <lineage>
        <taxon>Eukaryota</taxon>
        <taxon>Metazoa</taxon>
        <taxon>Ecdysozoa</taxon>
        <taxon>Arthropoda</taxon>
        <taxon>Hexapoda</taxon>
        <taxon>Insecta</taxon>
        <taxon>Pterygota</taxon>
        <taxon>Neoptera</taxon>
        <taxon>Endopterygota</taxon>
        <taxon>Coleoptera</taxon>
        <taxon>Polyphaga</taxon>
        <taxon>Cucujiformia</taxon>
        <taxon>Curculionidae</taxon>
        <taxon>Scolytinae</taxon>
        <taxon>Dendroctonus</taxon>
    </lineage>
</organism>
<evidence type="ECO:0000256" key="10">
    <source>
        <dbReference type="ARBA" id="ARBA00039005"/>
    </source>
</evidence>
<keyword evidence="9" id="KW-0486">Methionine biosynthesis</keyword>
<evidence type="ECO:0000313" key="11">
    <source>
        <dbReference type="EMBL" id="ERL93109.1"/>
    </source>
</evidence>
<keyword evidence="8" id="KW-0408">Iron</keyword>
<keyword evidence="6" id="KW-0223">Dioxygenase</keyword>